<dbReference type="Pfam" id="PF16815">
    <property type="entry name" value="HRI1"/>
    <property type="match status" value="1"/>
</dbReference>
<keyword evidence="2" id="KW-1185">Reference proteome</keyword>
<dbReference type="OrthoDB" id="4045395at2759"/>
<dbReference type="Proteomes" id="UP000785200">
    <property type="component" value="Unassembled WGS sequence"/>
</dbReference>
<dbReference type="EMBL" id="VNKQ01000007">
    <property type="protein sequence ID" value="KAG0649888.1"/>
    <property type="molecule type" value="Genomic_DNA"/>
</dbReference>
<protein>
    <recommendedName>
        <fullName evidence="3">Protein HRI1</fullName>
    </recommendedName>
</protein>
<dbReference type="AlphaFoldDB" id="A0A9P7AXQ2"/>
<name>A0A9P7AXQ2_9HELO</name>
<comment type="caution">
    <text evidence="1">The sequence shown here is derived from an EMBL/GenBank/DDBJ whole genome shotgun (WGS) entry which is preliminary data.</text>
</comment>
<gene>
    <name evidence="1" type="ORF">D0Z07_3673</name>
</gene>
<evidence type="ECO:0000313" key="1">
    <source>
        <dbReference type="EMBL" id="KAG0649888.1"/>
    </source>
</evidence>
<organism evidence="1 2">
    <name type="scientific">Hyphodiscus hymeniophilus</name>
    <dbReference type="NCBI Taxonomy" id="353542"/>
    <lineage>
        <taxon>Eukaryota</taxon>
        <taxon>Fungi</taxon>
        <taxon>Dikarya</taxon>
        <taxon>Ascomycota</taxon>
        <taxon>Pezizomycotina</taxon>
        <taxon>Leotiomycetes</taxon>
        <taxon>Helotiales</taxon>
        <taxon>Hyphodiscaceae</taxon>
        <taxon>Hyphodiscus</taxon>
    </lineage>
</organism>
<dbReference type="CDD" id="cd11693">
    <property type="entry name" value="HRI1_C_like"/>
    <property type="match status" value="1"/>
</dbReference>
<dbReference type="InterPro" id="IPR031818">
    <property type="entry name" value="Hri1"/>
</dbReference>
<reference evidence="1" key="1">
    <citation type="submission" date="2019-07" db="EMBL/GenBank/DDBJ databases">
        <title>Hyphodiscus hymeniophilus genome sequencing and assembly.</title>
        <authorList>
            <person name="Kramer G."/>
            <person name="Nodwell J."/>
        </authorList>
    </citation>
    <scope>NUCLEOTIDE SEQUENCE</scope>
    <source>
        <strain evidence="1">ATCC 34498</strain>
    </source>
</reference>
<dbReference type="Gene3D" id="2.40.128.320">
    <property type="entry name" value="Protein HRI1, N-terminal domain"/>
    <property type="match status" value="1"/>
</dbReference>
<accession>A0A9P7AXQ2</accession>
<evidence type="ECO:0000313" key="2">
    <source>
        <dbReference type="Proteomes" id="UP000785200"/>
    </source>
</evidence>
<dbReference type="InterPro" id="IPR043047">
    <property type="entry name" value="Hri1_N_sf"/>
</dbReference>
<proteinExistence type="predicted"/>
<evidence type="ECO:0008006" key="3">
    <source>
        <dbReference type="Google" id="ProtNLM"/>
    </source>
</evidence>
<sequence length="190" mass="20617">MPGDATMPIASVTQIDWAFAGTSTTAPATDDKPEHTTWAHWVDSTTPDAESVKDEGDMIRLPSGDAVERGQMVNPNTGKVDKYEESWVDIKPLGEKLGWVIKAQGQGARGILVRIGGFAQGILRRGSEVGIKRWRHVGGEQGWDTIVAIGNCDVPAEIFGAKCSVMEEGDTFVDGDGLEWVCIEKFKGNW</sequence>